<dbReference type="EMBL" id="AEZJ02000030">
    <property type="protein sequence ID" value="EIG91986.1"/>
    <property type="molecule type" value="Genomic_DNA"/>
</dbReference>
<name>A0A8E0KTR0_ECOLX</name>
<accession>A0A8E0KTR0</accession>
<reference evidence="2 3" key="1">
    <citation type="submission" date="2011-12" db="EMBL/GenBank/DDBJ databases">
        <authorList>
            <person name="Brinkac L."/>
            <person name="Radune D."/>
            <person name="Sanka R."/>
            <person name="Selengut J."/>
            <person name="DebRoy C."/>
            <person name="Feng P."/>
            <person name="Fratamico P.M."/>
            <person name="Kapur V."/>
            <person name="Kariyawasam S."/>
            <person name="Losada L."/>
            <person name="Nierman W.C."/>
            <person name="Nelson K."/>
        </authorList>
    </citation>
    <scope>NUCLEOTIDE SEQUENCE [LARGE SCALE GENOMIC DNA]</scope>
    <source>
        <strain evidence="2 3">97.0246</strain>
    </source>
</reference>
<evidence type="ECO:0000313" key="2">
    <source>
        <dbReference type="EMBL" id="EIG91986.1"/>
    </source>
</evidence>
<comment type="caution">
    <text evidence="2">The sequence shown here is derived from an EMBL/GenBank/DDBJ whole genome shotgun (WGS) entry which is preliminary data.</text>
</comment>
<sequence>MRRRQLRAKVRRNPRQRAPRQQLNGQRILHPPWRLRMRARRKRG</sequence>
<gene>
    <name evidence="2" type="ORF">EC970246_2012</name>
</gene>
<organism evidence="2 3">
    <name type="scientific">Escherichia coli 97.0246</name>
    <dbReference type="NCBI Taxonomy" id="869670"/>
    <lineage>
        <taxon>Bacteria</taxon>
        <taxon>Pseudomonadati</taxon>
        <taxon>Pseudomonadota</taxon>
        <taxon>Gammaproteobacteria</taxon>
        <taxon>Enterobacterales</taxon>
        <taxon>Enterobacteriaceae</taxon>
        <taxon>Escherichia</taxon>
    </lineage>
</organism>
<dbReference type="Proteomes" id="UP000004454">
    <property type="component" value="Unassembled WGS sequence"/>
</dbReference>
<evidence type="ECO:0000256" key="1">
    <source>
        <dbReference type="SAM" id="MobiDB-lite"/>
    </source>
</evidence>
<evidence type="ECO:0000313" key="3">
    <source>
        <dbReference type="Proteomes" id="UP000004454"/>
    </source>
</evidence>
<feature type="compositionally biased region" description="Basic residues" evidence="1">
    <location>
        <begin position="1"/>
        <end position="18"/>
    </location>
</feature>
<feature type="region of interest" description="Disordered" evidence="1">
    <location>
        <begin position="1"/>
        <end position="28"/>
    </location>
</feature>
<protein>
    <submittedName>
        <fullName evidence="2">Uncharacterized protein</fullName>
    </submittedName>
</protein>
<dbReference type="AlphaFoldDB" id="A0A8E0KTR0"/>
<proteinExistence type="predicted"/>